<evidence type="ECO:0000256" key="2">
    <source>
        <dbReference type="ARBA" id="ARBA00022803"/>
    </source>
</evidence>
<evidence type="ECO:0000256" key="5">
    <source>
        <dbReference type="SAM" id="MobiDB-lite"/>
    </source>
</evidence>
<organism evidence="7 8">
    <name type="scientific">Hortaea werneckii</name>
    <name type="common">Black yeast</name>
    <name type="synonym">Cladosporium werneckii</name>
    <dbReference type="NCBI Taxonomy" id="91943"/>
    <lineage>
        <taxon>Eukaryota</taxon>
        <taxon>Fungi</taxon>
        <taxon>Dikarya</taxon>
        <taxon>Ascomycota</taxon>
        <taxon>Pezizomycotina</taxon>
        <taxon>Dothideomycetes</taxon>
        <taxon>Dothideomycetidae</taxon>
        <taxon>Mycosphaerellales</taxon>
        <taxon>Teratosphaeriaceae</taxon>
        <taxon>Hortaea</taxon>
    </lineage>
</organism>
<dbReference type="InterPro" id="IPR011990">
    <property type="entry name" value="TPR-like_helical_dom_sf"/>
</dbReference>
<feature type="non-terminal residue" evidence="7">
    <location>
        <position position="1"/>
    </location>
</feature>
<evidence type="ECO:0000256" key="3">
    <source>
        <dbReference type="ARBA" id="ARBA00023602"/>
    </source>
</evidence>
<dbReference type="InterPro" id="IPR044059">
    <property type="entry name" value="Csn1/TTC4_wheel"/>
</dbReference>
<dbReference type="SMART" id="SM00028">
    <property type="entry name" value="TPR"/>
    <property type="match status" value="3"/>
</dbReference>
<dbReference type="AlphaFoldDB" id="A0A3M6WNQ7"/>
<keyword evidence="4" id="KW-0175">Coiled coil</keyword>
<reference evidence="7 8" key="1">
    <citation type="journal article" date="2018" name="BMC Genomics">
        <title>Genomic evidence for intraspecific hybridization in a clonal and extremely halotolerant yeast.</title>
        <authorList>
            <person name="Gostincar C."/>
            <person name="Stajich J.E."/>
            <person name="Zupancic J."/>
            <person name="Zalar P."/>
            <person name="Gunde-Cimerman N."/>
        </authorList>
    </citation>
    <scope>NUCLEOTIDE SEQUENCE [LARGE SCALE GENOMIC DNA]</scope>
    <source>
        <strain evidence="7 8">EXF-6656</strain>
    </source>
</reference>
<dbReference type="CDD" id="cd21381">
    <property type="entry name" value="CTWD_TTC4"/>
    <property type="match status" value="1"/>
</dbReference>
<dbReference type="PANTHER" id="PTHR46035:SF1">
    <property type="entry name" value="TETRATRICOPEPTIDE REPEAT PROTEIN 4"/>
    <property type="match status" value="1"/>
</dbReference>
<protein>
    <recommendedName>
        <fullName evidence="6">Cns1/TTC4 wheel domain-containing protein</fullName>
    </recommendedName>
</protein>
<evidence type="ECO:0000313" key="8">
    <source>
        <dbReference type="Proteomes" id="UP000281245"/>
    </source>
</evidence>
<feature type="region of interest" description="Disordered" evidence="5">
    <location>
        <begin position="109"/>
        <end position="136"/>
    </location>
</feature>
<name>A0A3M6WNQ7_HORWE</name>
<feature type="compositionally biased region" description="Low complexity" evidence="5">
    <location>
        <begin position="124"/>
        <end position="135"/>
    </location>
</feature>
<dbReference type="GO" id="GO:0030544">
    <property type="term" value="F:Hsp70 protein binding"/>
    <property type="evidence" value="ECO:0007669"/>
    <property type="project" value="TreeGrafter"/>
</dbReference>
<dbReference type="SUPFAM" id="SSF48452">
    <property type="entry name" value="TPR-like"/>
    <property type="match status" value="1"/>
</dbReference>
<dbReference type="GO" id="GO:0006457">
    <property type="term" value="P:protein folding"/>
    <property type="evidence" value="ECO:0007669"/>
    <property type="project" value="TreeGrafter"/>
</dbReference>
<proteinExistence type="inferred from homology"/>
<dbReference type="EMBL" id="QWIJ01000628">
    <property type="protein sequence ID" value="RMX80243.1"/>
    <property type="molecule type" value="Genomic_DNA"/>
</dbReference>
<dbReference type="VEuPathDB" id="FungiDB:BTJ68_00350"/>
<dbReference type="Gene3D" id="1.25.40.10">
    <property type="entry name" value="Tetratricopeptide repeat domain"/>
    <property type="match status" value="1"/>
</dbReference>
<feature type="domain" description="Cns1/TTC4 wheel" evidence="6">
    <location>
        <begin position="384"/>
        <end position="494"/>
    </location>
</feature>
<dbReference type="InterPro" id="IPR019734">
    <property type="entry name" value="TPR_rpt"/>
</dbReference>
<dbReference type="GO" id="GO:0005634">
    <property type="term" value="C:nucleus"/>
    <property type="evidence" value="ECO:0007669"/>
    <property type="project" value="TreeGrafter"/>
</dbReference>
<dbReference type="PANTHER" id="PTHR46035">
    <property type="entry name" value="TETRATRICOPEPTIDE REPEAT PROTEIN 4"/>
    <property type="match status" value="1"/>
</dbReference>
<keyword evidence="2" id="KW-0802">TPR repeat</keyword>
<dbReference type="Proteomes" id="UP000281245">
    <property type="component" value="Unassembled WGS sequence"/>
</dbReference>
<evidence type="ECO:0000259" key="6">
    <source>
        <dbReference type="Pfam" id="PF18972"/>
    </source>
</evidence>
<comment type="caution">
    <text evidence="7">The sequence shown here is derived from an EMBL/GenBank/DDBJ whole genome shotgun (WGS) entry which is preliminary data.</text>
</comment>
<comment type="similarity">
    <text evidence="3">Belongs to the TTC4 family.</text>
</comment>
<evidence type="ECO:0000256" key="4">
    <source>
        <dbReference type="SAM" id="Coils"/>
    </source>
</evidence>
<gene>
    <name evidence="7" type="ORF">D0869_07697</name>
</gene>
<evidence type="ECO:0000313" key="7">
    <source>
        <dbReference type="EMBL" id="RMX80243.1"/>
    </source>
</evidence>
<sequence>PAIAVKLRRVCDGEVSRPNLKKSKPCESTTYTPGGDLAFDHLVDRVLYPQETKANNQDNVDHSHSLCVRQHTDICDSGACKRRFQAESENMDKEMELAAAIESRMKLLEEKKSPSAPNETSDGSAPAASAEVPPSRLKTADEVIAEMKKVPLFMTSMDELDEDNEQIQALKAIAYEGTRAEIAQNFRNQGNECVKFKQYPDAREFYSKAIQALKGPIQPQEPEDDDELPEQRVVEIDEEAEEKKERSIEEACYANRALCNLEMKNYRSCQSDCARALRLNVRNVKAWYRAATACLAIDKIPEALEASQCGLRFDPANTALKTLLSKVEKRKQHLEETEARRKEREEQAKRKDVTLKVALKARNIATRTTKDAPDMEDAAISLADPLGPKSALTFPVTFLYPLHAQSDFVKAFTEDETLSQHLEYILPVPWDQEQEYKLADVECYMETITGGLIKAGKNLPLLKLLGSGKVEVVDGLVKVSVVPKAKASAFIEEFKKRKGKQ</sequence>
<dbReference type="GO" id="GO:0005829">
    <property type="term" value="C:cytosol"/>
    <property type="evidence" value="ECO:0007669"/>
    <property type="project" value="TreeGrafter"/>
</dbReference>
<dbReference type="Pfam" id="PF18972">
    <property type="entry name" value="Wheel"/>
    <property type="match status" value="1"/>
</dbReference>
<keyword evidence="1" id="KW-0677">Repeat</keyword>
<accession>A0A3M6WNQ7</accession>
<dbReference type="GO" id="GO:0051879">
    <property type="term" value="F:Hsp90 protein binding"/>
    <property type="evidence" value="ECO:0007669"/>
    <property type="project" value="InterPro"/>
</dbReference>
<feature type="coiled-coil region" evidence="4">
    <location>
        <begin position="317"/>
        <end position="354"/>
    </location>
</feature>
<dbReference type="OrthoDB" id="420195at2759"/>
<evidence type="ECO:0000256" key="1">
    <source>
        <dbReference type="ARBA" id="ARBA00022737"/>
    </source>
</evidence>